<dbReference type="InterPro" id="IPR000164">
    <property type="entry name" value="Histone_H3/CENP-A"/>
</dbReference>
<sequence>KTRPLWKKLRLSGKKNLELLPAASFRRLVRGLAAARRGFGVQGAAVAALREGAEAQLLALLEDWGLCARHAKRATVRAADAALVRCLRRKRG</sequence>
<dbReference type="Gene3D" id="1.10.20.10">
    <property type="entry name" value="Histone, subunit A"/>
    <property type="match status" value="1"/>
</dbReference>
<dbReference type="Pfam" id="PF00125">
    <property type="entry name" value="Histone"/>
    <property type="match status" value="1"/>
</dbReference>
<proteinExistence type="inferred from homology"/>
<dbReference type="InterPro" id="IPR007125">
    <property type="entry name" value="H2A/H2B/H3"/>
</dbReference>
<gene>
    <name evidence="3" type="primary">Hht1</name>
    <name evidence="3" type="ORF">TROMEL_R15478</name>
</gene>
<keyword evidence="4" id="KW-1185">Reference proteome</keyword>
<reference evidence="3 4" key="1">
    <citation type="submission" date="2019-09" db="EMBL/GenBank/DDBJ databases">
        <title>Bird 10,000 Genomes (B10K) Project - Family phase.</title>
        <authorList>
            <person name="Zhang G."/>
        </authorList>
    </citation>
    <scope>NUCLEOTIDE SEQUENCE [LARGE SCALE GENOMIC DNA]</scope>
    <source>
        <strain evidence="3">B10K-DU-007-40</strain>
        <tissue evidence="3">Mixed tissue sample</tissue>
    </source>
</reference>
<organism evidence="3 4">
    <name type="scientific">Trogon melanurus</name>
    <name type="common">Black-tailed trogon</name>
    <dbReference type="NCBI Taxonomy" id="56311"/>
    <lineage>
        <taxon>Eukaryota</taxon>
        <taxon>Metazoa</taxon>
        <taxon>Chordata</taxon>
        <taxon>Craniata</taxon>
        <taxon>Vertebrata</taxon>
        <taxon>Euteleostomi</taxon>
        <taxon>Archelosauria</taxon>
        <taxon>Archosauria</taxon>
        <taxon>Dinosauria</taxon>
        <taxon>Saurischia</taxon>
        <taxon>Theropoda</taxon>
        <taxon>Coelurosauria</taxon>
        <taxon>Aves</taxon>
        <taxon>Neognathae</taxon>
        <taxon>Neoaves</taxon>
        <taxon>Telluraves</taxon>
        <taxon>Coraciimorphae</taxon>
        <taxon>Trogoniformes</taxon>
        <taxon>Trogonidae</taxon>
        <taxon>Trogon</taxon>
    </lineage>
</organism>
<dbReference type="GO" id="GO:0030527">
    <property type="term" value="F:structural constituent of chromatin"/>
    <property type="evidence" value="ECO:0007669"/>
    <property type="project" value="InterPro"/>
</dbReference>
<dbReference type="SMART" id="SM00428">
    <property type="entry name" value="H3"/>
    <property type="match status" value="1"/>
</dbReference>
<dbReference type="GO" id="GO:0000786">
    <property type="term" value="C:nucleosome"/>
    <property type="evidence" value="ECO:0007669"/>
    <property type="project" value="InterPro"/>
</dbReference>
<dbReference type="InterPro" id="IPR009072">
    <property type="entry name" value="Histone-fold"/>
</dbReference>
<dbReference type="PANTHER" id="PTHR11426">
    <property type="entry name" value="HISTONE H3"/>
    <property type="match status" value="1"/>
</dbReference>
<name>A0A7L0EV97_TROML</name>
<evidence type="ECO:0000313" key="4">
    <source>
        <dbReference type="Proteomes" id="UP000550660"/>
    </source>
</evidence>
<evidence type="ECO:0000259" key="2">
    <source>
        <dbReference type="Pfam" id="PF00125"/>
    </source>
</evidence>
<dbReference type="EMBL" id="VXAG01004367">
    <property type="protein sequence ID" value="NXJ87166.1"/>
    <property type="molecule type" value="Genomic_DNA"/>
</dbReference>
<evidence type="ECO:0000313" key="3">
    <source>
        <dbReference type="EMBL" id="NXJ87166.1"/>
    </source>
</evidence>
<accession>A0A7L0EV97</accession>
<dbReference type="GO" id="GO:0046982">
    <property type="term" value="F:protein heterodimerization activity"/>
    <property type="evidence" value="ECO:0007669"/>
    <property type="project" value="InterPro"/>
</dbReference>
<dbReference type="Proteomes" id="UP000550660">
    <property type="component" value="Unassembled WGS sequence"/>
</dbReference>
<protein>
    <submittedName>
        <fullName evidence="3">H3 protein</fullName>
    </submittedName>
</protein>
<comment type="similarity">
    <text evidence="1">Belongs to the histone H3 family.</text>
</comment>
<dbReference type="GO" id="GO:0003677">
    <property type="term" value="F:DNA binding"/>
    <property type="evidence" value="ECO:0007669"/>
    <property type="project" value="InterPro"/>
</dbReference>
<comment type="caution">
    <text evidence="3">The sequence shown here is derived from an EMBL/GenBank/DDBJ whole genome shotgun (WGS) entry which is preliminary data.</text>
</comment>
<feature type="domain" description="Core Histone H2A/H2B/H3" evidence="2">
    <location>
        <begin position="19"/>
        <end position="87"/>
    </location>
</feature>
<evidence type="ECO:0000256" key="1">
    <source>
        <dbReference type="ARBA" id="ARBA00010343"/>
    </source>
</evidence>
<dbReference type="PRINTS" id="PR00622">
    <property type="entry name" value="HISTONEH3"/>
</dbReference>
<dbReference type="SUPFAM" id="SSF47113">
    <property type="entry name" value="Histone-fold"/>
    <property type="match status" value="1"/>
</dbReference>
<feature type="non-terminal residue" evidence="3">
    <location>
        <position position="1"/>
    </location>
</feature>
<feature type="non-terminal residue" evidence="3">
    <location>
        <position position="92"/>
    </location>
</feature>
<dbReference type="AlphaFoldDB" id="A0A7L0EV97"/>